<reference evidence="1" key="1">
    <citation type="journal article" date="2021" name="Proc. Natl. Acad. Sci. U.S.A.">
        <title>A Catalog of Tens of Thousands of Viruses from Human Metagenomes Reveals Hidden Associations with Chronic Diseases.</title>
        <authorList>
            <person name="Tisza M.J."/>
            <person name="Buck C.B."/>
        </authorList>
    </citation>
    <scope>NUCLEOTIDE SEQUENCE</scope>
    <source>
        <strain evidence="1">CtBCr48</strain>
    </source>
</reference>
<dbReference type="EMBL" id="BK032595">
    <property type="protein sequence ID" value="DAF50418.1"/>
    <property type="molecule type" value="Genomic_DNA"/>
</dbReference>
<proteinExistence type="predicted"/>
<protein>
    <submittedName>
        <fullName evidence="1">Uncharacterized protein</fullName>
    </submittedName>
</protein>
<accession>A0A8S5SIK3</accession>
<sequence>MANNHGFVNTAHCVAWDSDANKLVGIYKTADLDNGTFVVLSTMNVDGSNNINGFEYNVTPATAASTSVWLVRTPEAGTDILEVQLYDDPRYFYNKAGKPMSLVYMNPHVDHIEVDKNCFTANFDPATVTDATMAQLDTNGKLKAVSAAPTSGAYFTIVGKHSIAVGQELVPTWVLRCERN</sequence>
<evidence type="ECO:0000313" key="1">
    <source>
        <dbReference type="EMBL" id="DAF50418.1"/>
    </source>
</evidence>
<name>A0A8S5SIK3_9CAUD</name>
<organism evidence="1">
    <name type="scientific">Siphoviridae sp. ctBCr48</name>
    <dbReference type="NCBI Taxonomy" id="2827802"/>
    <lineage>
        <taxon>Viruses</taxon>
        <taxon>Duplodnaviria</taxon>
        <taxon>Heunggongvirae</taxon>
        <taxon>Uroviricota</taxon>
        <taxon>Caudoviricetes</taxon>
    </lineage>
</organism>